<dbReference type="SUPFAM" id="SSF57850">
    <property type="entry name" value="RING/U-box"/>
    <property type="match status" value="1"/>
</dbReference>
<accession>A0A383V1X0</accession>
<dbReference type="Proteomes" id="UP000275772">
    <property type="component" value="Unassembled WGS sequence"/>
</dbReference>
<sequence length="479" mass="53646">MEPSIQQQLYTCSSCCEVIPKLRARIACDDCLNFNLCTNCHIIEYYTTPHLKSHSTIVFRESGYITAIGPHFGLLPISDADERARKVSEIPTANWGALWSVMKAPLVKKTPKSSDTTSDNSSKPDAGSPLSQSSTSPSSSPLTSRKEYSSIDCSKPMYIRPDKWEPFFEANSTTPRPIFVALMSTIFNLLDEKETGYLKPEVYSKFLEMQGYPLPANKWKMAREKAAGVSSKDVADLELELFFSQRNISHILAARPAELEHNGRKIQDKPLEVAPRARTSTDVGLNMPLLLRQGFIDICAHDYLQDPMIAHQYLMNVLQELGVWKELGDLPRSVFPSHEIPSFQITHEAEKIEGTARENPKFFIPTPKTLDMTNNSAPLSFVGRPRPVSLMNFGPSKSRMDARKRLILQTNLPDDSLSFDSPISARSPYRRKVETLIEAYERVKSDTSVSSPVNVMKPFPSPKATSFPKGTLSPIRISV</sequence>
<dbReference type="EMBL" id="UNSH01000086">
    <property type="protein sequence ID" value="SZF06137.1"/>
    <property type="molecule type" value="Genomic_DNA"/>
</dbReference>
<dbReference type="AlphaFoldDB" id="A0A383V1X0"/>
<protein>
    <submittedName>
        <fullName evidence="2">Uncharacterized protein</fullName>
    </submittedName>
</protein>
<evidence type="ECO:0000313" key="2">
    <source>
        <dbReference type="EMBL" id="SZF06137.1"/>
    </source>
</evidence>
<evidence type="ECO:0000256" key="1">
    <source>
        <dbReference type="SAM" id="MobiDB-lite"/>
    </source>
</evidence>
<evidence type="ECO:0000313" key="3">
    <source>
        <dbReference type="Proteomes" id="UP000275772"/>
    </source>
</evidence>
<proteinExistence type="predicted"/>
<reference evidence="2 3" key="1">
    <citation type="submission" date="2017-11" db="EMBL/GenBank/DDBJ databases">
        <authorList>
            <person name="Kracher B."/>
        </authorList>
    </citation>
    <scope>NUCLEOTIDE SEQUENCE [LARGE SCALE GENOMIC DNA]</scope>
    <source>
        <strain evidence="2 3">RACE1</strain>
    </source>
</reference>
<organism evidence="2 3">
    <name type="scientific">Blumeria hordei</name>
    <name type="common">Barley powdery mildew</name>
    <name type="synonym">Blumeria graminis f. sp. hordei</name>
    <dbReference type="NCBI Taxonomy" id="2867405"/>
    <lineage>
        <taxon>Eukaryota</taxon>
        <taxon>Fungi</taxon>
        <taxon>Dikarya</taxon>
        <taxon>Ascomycota</taxon>
        <taxon>Pezizomycotina</taxon>
        <taxon>Leotiomycetes</taxon>
        <taxon>Erysiphales</taxon>
        <taxon>Erysiphaceae</taxon>
        <taxon>Blumeria</taxon>
    </lineage>
</organism>
<gene>
    <name evidence="2" type="ORF">BLGHR1_16940</name>
</gene>
<dbReference type="VEuPathDB" id="FungiDB:BLGHR1_16940"/>
<feature type="region of interest" description="Disordered" evidence="1">
    <location>
        <begin position="109"/>
        <end position="148"/>
    </location>
</feature>
<name>A0A383V1X0_BLUHO</name>
<feature type="compositionally biased region" description="Low complexity" evidence="1">
    <location>
        <begin position="113"/>
        <end position="143"/>
    </location>
</feature>